<gene>
    <name evidence="1" type="ORF">CINCED_3A004207</name>
</gene>
<dbReference type="EMBL" id="CABPRJ010001443">
    <property type="protein sequence ID" value="VVC37201.1"/>
    <property type="molecule type" value="Genomic_DNA"/>
</dbReference>
<dbReference type="AlphaFoldDB" id="A0A5E4MXY1"/>
<accession>A0A5E4MXY1</accession>
<dbReference type="Proteomes" id="UP000325440">
    <property type="component" value="Unassembled WGS sequence"/>
</dbReference>
<protein>
    <submittedName>
        <fullName evidence="1">Uncharacterized protein</fullName>
    </submittedName>
</protein>
<reference evidence="1 2" key="1">
    <citation type="submission" date="2019-08" db="EMBL/GenBank/DDBJ databases">
        <authorList>
            <person name="Alioto T."/>
            <person name="Alioto T."/>
            <person name="Gomez Garrido J."/>
        </authorList>
    </citation>
    <scope>NUCLEOTIDE SEQUENCE [LARGE SCALE GENOMIC DNA]</scope>
</reference>
<evidence type="ECO:0000313" key="2">
    <source>
        <dbReference type="Proteomes" id="UP000325440"/>
    </source>
</evidence>
<name>A0A5E4MXY1_9HEMI</name>
<organism evidence="1 2">
    <name type="scientific">Cinara cedri</name>
    <dbReference type="NCBI Taxonomy" id="506608"/>
    <lineage>
        <taxon>Eukaryota</taxon>
        <taxon>Metazoa</taxon>
        <taxon>Ecdysozoa</taxon>
        <taxon>Arthropoda</taxon>
        <taxon>Hexapoda</taxon>
        <taxon>Insecta</taxon>
        <taxon>Pterygota</taxon>
        <taxon>Neoptera</taxon>
        <taxon>Paraneoptera</taxon>
        <taxon>Hemiptera</taxon>
        <taxon>Sternorrhyncha</taxon>
        <taxon>Aphidomorpha</taxon>
        <taxon>Aphidoidea</taxon>
        <taxon>Aphididae</taxon>
        <taxon>Lachninae</taxon>
        <taxon>Cinara</taxon>
    </lineage>
</organism>
<keyword evidence="2" id="KW-1185">Reference proteome</keyword>
<proteinExistence type="predicted"/>
<evidence type="ECO:0000313" key="1">
    <source>
        <dbReference type="EMBL" id="VVC37201.1"/>
    </source>
</evidence>
<sequence>MEAFFDDQNTETPDFTKTATVVESAEDVRVPKFASDALTIDDQTHLVARQVFDKRLNDDGI</sequence>